<evidence type="ECO:0000313" key="1">
    <source>
        <dbReference type="EMBL" id="AVP56458.1"/>
    </source>
</evidence>
<gene>
    <name evidence="1" type="ORF">C7H73_01390</name>
</gene>
<keyword evidence="2" id="KW-1185">Reference proteome</keyword>
<dbReference type="KEGG" id="melm:C7H73_01390"/>
<protein>
    <submittedName>
        <fullName evidence="1">Uncharacterized protein</fullName>
    </submittedName>
</protein>
<dbReference type="Proteomes" id="UP000241829">
    <property type="component" value="Chromosome"/>
</dbReference>
<proteinExistence type="predicted"/>
<accession>A0A2P1NHD7</accession>
<organism evidence="1 2">
    <name type="scientific">Pulveribacter suum</name>
    <dbReference type="NCBI Taxonomy" id="2116657"/>
    <lineage>
        <taxon>Bacteria</taxon>
        <taxon>Pseudomonadati</taxon>
        <taxon>Pseudomonadota</taxon>
        <taxon>Betaproteobacteria</taxon>
        <taxon>Burkholderiales</taxon>
        <taxon>Comamonadaceae</taxon>
        <taxon>Pulveribacter</taxon>
    </lineage>
</organism>
<sequence>MAALLALGLATAACSNEAEPPQVVAASGSAAAQAGGSSVREAIQDQMLPAIEKTYASRKAQVSLQGSVVHVRMDGDASAPNAGWTDCRAISQLIRKEQTAVLEFPNGTIDCPALFKAME</sequence>
<dbReference type="AlphaFoldDB" id="A0A2P1NHD7"/>
<reference evidence="2" key="1">
    <citation type="submission" date="2018-03" db="EMBL/GenBank/DDBJ databases">
        <title>Genome sequencing of Melaminivora sp. strain SC2-7.</title>
        <authorList>
            <person name="Kim S.-J."/>
            <person name="Heo J."/>
            <person name="Ahn J.-H."/>
            <person name="Kwon S.-W."/>
        </authorList>
    </citation>
    <scope>NUCLEOTIDE SEQUENCE [LARGE SCALE GENOMIC DNA]</scope>
    <source>
        <strain evidence="2">SC2-7</strain>
    </source>
</reference>
<dbReference type="EMBL" id="CP027792">
    <property type="protein sequence ID" value="AVP56458.1"/>
    <property type="molecule type" value="Genomic_DNA"/>
</dbReference>
<evidence type="ECO:0000313" key="2">
    <source>
        <dbReference type="Proteomes" id="UP000241829"/>
    </source>
</evidence>
<name>A0A2P1NHD7_9BURK</name>